<dbReference type="GO" id="GO:0003677">
    <property type="term" value="F:DNA binding"/>
    <property type="evidence" value="ECO:0007669"/>
    <property type="project" value="UniProtKB-KW"/>
</dbReference>
<gene>
    <name evidence="8" type="ORF">HNP33_002494</name>
</gene>
<dbReference type="PANTHER" id="PTHR30514:SF1">
    <property type="entry name" value="HTH-TYPE TRANSCRIPTIONAL REGULATOR HEXR-RELATED"/>
    <property type="match status" value="1"/>
</dbReference>
<accession>A0ABR6RGX1</accession>
<keyword evidence="4" id="KW-0804">Transcription</keyword>
<dbReference type="PROSITE" id="PS51071">
    <property type="entry name" value="HTH_RPIR"/>
    <property type="match status" value="1"/>
</dbReference>
<organism evidence="8 9">
    <name type="scientific">Comamonas odontotermitis</name>
    <dbReference type="NCBI Taxonomy" id="379895"/>
    <lineage>
        <taxon>Bacteria</taxon>
        <taxon>Pseudomonadati</taxon>
        <taxon>Pseudomonadota</taxon>
        <taxon>Betaproteobacteria</taxon>
        <taxon>Burkholderiales</taxon>
        <taxon>Comamonadaceae</taxon>
        <taxon>Comamonas</taxon>
    </lineage>
</organism>
<sequence>MPLKRGSEMPTSRPVLTLQVLQQQQSALPLAQRQVIDVILQDPGAAVLATVEQLAAQAHVSMPTIVRMCRRFGYDSVREFMVALAQTLAVSGSHLHRSVREDDSTGDVVSKIVHAAAGAIANLGQKLDAALIDEVAAKMAAATRIDCYSVGAASSFMAQELQSRLFRLGLTSNAIFDAHQQLVSASTLGKKGVAFVISHVGRMPFTLEAAQFARQQGATVVALTQPGTPLAELADHVLAVTVPQDAVMRVGTEAYLAHLVVIEILMVRLAQILGPRVITGMQQYKRLLETHGFDSYEYMGFQQPAQQRRSAALGAEPAPVPRKKGASAKKGGGQGSKQSRKQD</sequence>
<comment type="caution">
    <text evidence="8">The sequence shown here is derived from an EMBL/GenBank/DDBJ whole genome shotgun (WGS) entry which is preliminary data.</text>
</comment>
<dbReference type="SUPFAM" id="SSF53697">
    <property type="entry name" value="SIS domain"/>
    <property type="match status" value="1"/>
</dbReference>
<reference evidence="8 9" key="1">
    <citation type="submission" date="2020-08" db="EMBL/GenBank/DDBJ databases">
        <title>Functional genomics of gut bacteria from endangered species of beetles.</title>
        <authorList>
            <person name="Carlos-Shanley C."/>
        </authorList>
    </citation>
    <scope>NUCLEOTIDE SEQUENCE [LARGE SCALE GENOMIC DNA]</scope>
    <source>
        <strain evidence="8 9">S00124</strain>
    </source>
</reference>
<dbReference type="Pfam" id="PF01380">
    <property type="entry name" value="SIS"/>
    <property type="match status" value="1"/>
</dbReference>
<evidence type="ECO:0000256" key="1">
    <source>
        <dbReference type="ARBA" id="ARBA00023015"/>
    </source>
</evidence>
<dbReference type="InterPro" id="IPR035472">
    <property type="entry name" value="RpiR-like_SIS"/>
</dbReference>
<dbReference type="EMBL" id="JACHKZ010000014">
    <property type="protein sequence ID" value="MBB6578412.1"/>
    <property type="molecule type" value="Genomic_DNA"/>
</dbReference>
<protein>
    <submittedName>
        <fullName evidence="8">DNA-binding MurR/RpiR family transcriptional regulator</fullName>
    </submittedName>
</protein>
<evidence type="ECO:0000256" key="5">
    <source>
        <dbReference type="SAM" id="MobiDB-lite"/>
    </source>
</evidence>
<proteinExistence type="predicted"/>
<keyword evidence="9" id="KW-1185">Reference proteome</keyword>
<name>A0ABR6RGX1_9BURK</name>
<evidence type="ECO:0000259" key="7">
    <source>
        <dbReference type="PROSITE" id="PS51464"/>
    </source>
</evidence>
<dbReference type="InterPro" id="IPR047640">
    <property type="entry name" value="RpiR-like"/>
</dbReference>
<keyword evidence="3" id="KW-0324">Glycolysis</keyword>
<dbReference type="Pfam" id="PF01418">
    <property type="entry name" value="HTH_6"/>
    <property type="match status" value="1"/>
</dbReference>
<evidence type="ECO:0000313" key="8">
    <source>
        <dbReference type="EMBL" id="MBB6578412.1"/>
    </source>
</evidence>
<keyword evidence="1" id="KW-0805">Transcription regulation</keyword>
<dbReference type="InterPro" id="IPR001347">
    <property type="entry name" value="SIS_dom"/>
</dbReference>
<dbReference type="Gene3D" id="1.10.10.10">
    <property type="entry name" value="Winged helix-like DNA-binding domain superfamily/Winged helix DNA-binding domain"/>
    <property type="match status" value="1"/>
</dbReference>
<evidence type="ECO:0000313" key="9">
    <source>
        <dbReference type="Proteomes" id="UP000562492"/>
    </source>
</evidence>
<dbReference type="CDD" id="cd05013">
    <property type="entry name" value="SIS_RpiR"/>
    <property type="match status" value="1"/>
</dbReference>
<evidence type="ECO:0000256" key="2">
    <source>
        <dbReference type="ARBA" id="ARBA00023125"/>
    </source>
</evidence>
<keyword evidence="2 8" id="KW-0238">DNA-binding</keyword>
<dbReference type="InterPro" id="IPR000281">
    <property type="entry name" value="HTH_RpiR"/>
</dbReference>
<dbReference type="Proteomes" id="UP000562492">
    <property type="component" value="Unassembled WGS sequence"/>
</dbReference>
<dbReference type="PROSITE" id="PS51464">
    <property type="entry name" value="SIS"/>
    <property type="match status" value="1"/>
</dbReference>
<evidence type="ECO:0000256" key="3">
    <source>
        <dbReference type="ARBA" id="ARBA00023152"/>
    </source>
</evidence>
<dbReference type="InterPro" id="IPR036388">
    <property type="entry name" value="WH-like_DNA-bd_sf"/>
</dbReference>
<feature type="domain" description="SIS" evidence="7">
    <location>
        <begin position="135"/>
        <end position="275"/>
    </location>
</feature>
<feature type="region of interest" description="Disordered" evidence="5">
    <location>
        <begin position="307"/>
        <end position="343"/>
    </location>
</feature>
<evidence type="ECO:0000256" key="4">
    <source>
        <dbReference type="ARBA" id="ARBA00023163"/>
    </source>
</evidence>
<dbReference type="PANTHER" id="PTHR30514">
    <property type="entry name" value="GLUCOKINASE"/>
    <property type="match status" value="1"/>
</dbReference>
<dbReference type="InterPro" id="IPR046348">
    <property type="entry name" value="SIS_dom_sf"/>
</dbReference>
<dbReference type="Gene3D" id="3.40.50.10490">
    <property type="entry name" value="Glucose-6-phosphate isomerase like protein, domain 1"/>
    <property type="match status" value="1"/>
</dbReference>
<dbReference type="SUPFAM" id="SSF46689">
    <property type="entry name" value="Homeodomain-like"/>
    <property type="match status" value="1"/>
</dbReference>
<feature type="domain" description="HTH rpiR-type" evidence="6">
    <location>
        <begin position="15"/>
        <end position="91"/>
    </location>
</feature>
<evidence type="ECO:0000259" key="6">
    <source>
        <dbReference type="PROSITE" id="PS51071"/>
    </source>
</evidence>
<dbReference type="InterPro" id="IPR009057">
    <property type="entry name" value="Homeodomain-like_sf"/>
</dbReference>